<comment type="caution">
    <text evidence="2">The sequence shown here is derived from an EMBL/GenBank/DDBJ whole genome shotgun (WGS) entry which is preliminary data.</text>
</comment>
<keyword evidence="3" id="KW-1185">Reference proteome</keyword>
<sequence>MLRNNNEGLRPPKGDYRHYSSKAYFTHLPNQTQFQQGYLGVQPSKVCGIFHLRYSDDNPLKVEEIELIFKGKVSVKWPQKTEAGTSVTLRGINKFVRLTKQLWSSPTQGNFESITKLDLPFEFGIPEVSPTSIPFIEAELSTVGKINYSIKARIHRKSMIKKSSNKIVELWININRYILLPPIQNYEILPMIKKSEMIECQATLNQTIFDINSGIINVPIKFTLFDMRTIVKKVVIKLKQYTRLKIDNLAKINSNYIARHEVYGNQILVNPDSPNEFLIKMQIDLSKCDRFNGFGRVGYKVGPFGLLRCGCNTHFIDIYHKIKVVINLGKASVSCVNFEKEITIRNLVPPNDDNINFELERRIEGNIQYRAQNQWDYEIDEISGDELPEYLSN</sequence>
<dbReference type="Proteomes" id="UP000266861">
    <property type="component" value="Unassembled WGS sequence"/>
</dbReference>
<dbReference type="Pfam" id="PF00339">
    <property type="entry name" value="Arrestin_N"/>
    <property type="match status" value="1"/>
</dbReference>
<dbReference type="SUPFAM" id="SSF81296">
    <property type="entry name" value="E set domains"/>
    <property type="match status" value="1"/>
</dbReference>
<evidence type="ECO:0000313" key="3">
    <source>
        <dbReference type="Proteomes" id="UP000266861"/>
    </source>
</evidence>
<accession>A0A397IWD6</accession>
<proteinExistence type="predicted"/>
<dbReference type="InterPro" id="IPR011021">
    <property type="entry name" value="Arrestin-like_N"/>
</dbReference>
<dbReference type="InterPro" id="IPR014756">
    <property type="entry name" value="Ig_E-set"/>
</dbReference>
<dbReference type="EMBL" id="PQFF01000128">
    <property type="protein sequence ID" value="RHZ80335.1"/>
    <property type="molecule type" value="Genomic_DNA"/>
</dbReference>
<evidence type="ECO:0000259" key="1">
    <source>
        <dbReference type="Pfam" id="PF00339"/>
    </source>
</evidence>
<dbReference type="OrthoDB" id="2371641at2759"/>
<dbReference type="AlphaFoldDB" id="A0A397IWD6"/>
<dbReference type="Gene3D" id="2.60.40.640">
    <property type="match status" value="1"/>
</dbReference>
<reference evidence="2 3" key="1">
    <citation type="submission" date="2018-08" db="EMBL/GenBank/DDBJ databases">
        <title>Genome and evolution of the arbuscular mycorrhizal fungus Diversispora epigaea (formerly Glomus versiforme) and its bacterial endosymbionts.</title>
        <authorList>
            <person name="Sun X."/>
            <person name="Fei Z."/>
            <person name="Harrison M."/>
        </authorList>
    </citation>
    <scope>NUCLEOTIDE SEQUENCE [LARGE SCALE GENOMIC DNA]</scope>
    <source>
        <strain evidence="2 3">IT104</strain>
    </source>
</reference>
<organism evidence="2 3">
    <name type="scientific">Diversispora epigaea</name>
    <dbReference type="NCBI Taxonomy" id="1348612"/>
    <lineage>
        <taxon>Eukaryota</taxon>
        <taxon>Fungi</taxon>
        <taxon>Fungi incertae sedis</taxon>
        <taxon>Mucoromycota</taxon>
        <taxon>Glomeromycotina</taxon>
        <taxon>Glomeromycetes</taxon>
        <taxon>Diversisporales</taxon>
        <taxon>Diversisporaceae</taxon>
        <taxon>Diversispora</taxon>
    </lineage>
</organism>
<gene>
    <name evidence="2" type="ORF">Glove_137g128</name>
</gene>
<dbReference type="InterPro" id="IPR014752">
    <property type="entry name" value="Arrestin-like_C"/>
</dbReference>
<evidence type="ECO:0000313" key="2">
    <source>
        <dbReference type="EMBL" id="RHZ80335.1"/>
    </source>
</evidence>
<name>A0A397IWD6_9GLOM</name>
<feature type="domain" description="Arrestin-like N-terminal" evidence="1">
    <location>
        <begin position="57"/>
        <end position="168"/>
    </location>
</feature>
<protein>
    <recommendedName>
        <fullName evidence="1">Arrestin-like N-terminal domain-containing protein</fullName>
    </recommendedName>
</protein>